<proteinExistence type="predicted"/>
<dbReference type="Proteomes" id="UP000663889">
    <property type="component" value="Unassembled WGS sequence"/>
</dbReference>
<organism evidence="2 3">
    <name type="scientific">Rotaria sordida</name>
    <dbReference type="NCBI Taxonomy" id="392033"/>
    <lineage>
        <taxon>Eukaryota</taxon>
        <taxon>Metazoa</taxon>
        <taxon>Spiralia</taxon>
        <taxon>Gnathifera</taxon>
        <taxon>Rotifera</taxon>
        <taxon>Eurotatoria</taxon>
        <taxon>Bdelloidea</taxon>
        <taxon>Philodinida</taxon>
        <taxon>Philodinidae</taxon>
        <taxon>Rotaria</taxon>
    </lineage>
</organism>
<keyword evidence="1" id="KW-0812">Transmembrane</keyword>
<sequence>MLSALPRGCIQDTAKFNYRLWTKVIAPLLIIVLTILTIIFAISWHRRKFSLSRKFAVDKGIIGFPISLPDDDHGRKGDLARVAHMRKLLLEENLQT</sequence>
<gene>
    <name evidence="2" type="ORF">SEV965_LOCUS29116</name>
</gene>
<feature type="transmembrane region" description="Helical" evidence="1">
    <location>
        <begin position="24"/>
        <end position="44"/>
    </location>
</feature>
<keyword evidence="1" id="KW-0472">Membrane</keyword>
<evidence type="ECO:0000313" key="3">
    <source>
        <dbReference type="Proteomes" id="UP000663889"/>
    </source>
</evidence>
<dbReference type="AlphaFoldDB" id="A0A815HQT4"/>
<comment type="caution">
    <text evidence="2">The sequence shown here is derived from an EMBL/GenBank/DDBJ whole genome shotgun (WGS) entry which is preliminary data.</text>
</comment>
<dbReference type="EMBL" id="CAJNOU010002878">
    <property type="protein sequence ID" value="CAF1355872.1"/>
    <property type="molecule type" value="Genomic_DNA"/>
</dbReference>
<evidence type="ECO:0000313" key="2">
    <source>
        <dbReference type="EMBL" id="CAF1355872.1"/>
    </source>
</evidence>
<reference evidence="2" key="1">
    <citation type="submission" date="2021-02" db="EMBL/GenBank/DDBJ databases">
        <authorList>
            <person name="Nowell W R."/>
        </authorList>
    </citation>
    <scope>NUCLEOTIDE SEQUENCE</scope>
</reference>
<keyword evidence="1" id="KW-1133">Transmembrane helix</keyword>
<protein>
    <submittedName>
        <fullName evidence="2">Uncharacterized protein</fullName>
    </submittedName>
</protein>
<evidence type="ECO:0000256" key="1">
    <source>
        <dbReference type="SAM" id="Phobius"/>
    </source>
</evidence>
<accession>A0A815HQT4</accession>
<name>A0A815HQT4_9BILA</name>